<evidence type="ECO:0000256" key="4">
    <source>
        <dbReference type="ARBA" id="ARBA00022842"/>
    </source>
</evidence>
<dbReference type="GO" id="GO:0016791">
    <property type="term" value="F:phosphatase activity"/>
    <property type="evidence" value="ECO:0007669"/>
    <property type="project" value="TreeGrafter"/>
</dbReference>
<dbReference type="Gene3D" id="3.40.50.1000">
    <property type="entry name" value="HAD superfamily/HAD-like"/>
    <property type="match status" value="2"/>
</dbReference>
<evidence type="ECO:0000256" key="5">
    <source>
        <dbReference type="PIRNR" id="PIRNR000915"/>
    </source>
</evidence>
<dbReference type="InterPro" id="IPR036412">
    <property type="entry name" value="HAD-like_sf"/>
</dbReference>
<evidence type="ECO:0000313" key="10">
    <source>
        <dbReference type="Proteomes" id="UP000654993"/>
    </source>
</evidence>
<evidence type="ECO:0000313" key="9">
    <source>
        <dbReference type="EMBL" id="GFR37531.1"/>
    </source>
</evidence>
<gene>
    <name evidence="9" type="ORF">PRECH8_08270</name>
</gene>
<dbReference type="SFLD" id="SFLDS00003">
    <property type="entry name" value="Haloacid_Dehalogenase"/>
    <property type="match status" value="1"/>
</dbReference>
<feature type="active site" description="Proton donor" evidence="6">
    <location>
        <position position="12"/>
    </location>
</feature>
<dbReference type="InterPro" id="IPR006354">
    <property type="entry name" value="HAD-SF_hydro_IIA_hyp1"/>
</dbReference>
<dbReference type="GO" id="GO:0005737">
    <property type="term" value="C:cytoplasm"/>
    <property type="evidence" value="ECO:0007669"/>
    <property type="project" value="TreeGrafter"/>
</dbReference>
<dbReference type="CDD" id="cd07530">
    <property type="entry name" value="HAD_Pase_UmpH-like"/>
    <property type="match status" value="1"/>
</dbReference>
<dbReference type="PIRSF" id="PIRSF000915">
    <property type="entry name" value="PGP-type_phosphatase"/>
    <property type="match status" value="1"/>
</dbReference>
<feature type="binding site" evidence="8">
    <location>
        <position position="12"/>
    </location>
    <ligand>
        <name>Mg(2+)</name>
        <dbReference type="ChEBI" id="CHEBI:18420"/>
    </ligand>
</feature>
<dbReference type="FunFam" id="3.40.50.1000:FF:000053">
    <property type="entry name" value="TIGR01457 family HAD hydrolase"/>
    <property type="match status" value="1"/>
</dbReference>
<evidence type="ECO:0000256" key="7">
    <source>
        <dbReference type="PIRSR" id="PIRSR000915-2"/>
    </source>
</evidence>
<feature type="active site" description="Nucleophile" evidence="6">
    <location>
        <position position="10"/>
    </location>
</feature>
<reference evidence="9" key="2">
    <citation type="journal article" date="2021" name="Data Brief">
        <title>Draft genome sequence data of the facultative, thermophilic, xylanolytic bacterium Paenibacillus sp. strain DA-C8.</title>
        <authorList>
            <person name="Chhe C."/>
            <person name="Uke A."/>
            <person name="Baramee S."/>
            <person name="Ungkulpasvich U."/>
            <person name="Tachaapaikoon C."/>
            <person name="Pason P."/>
            <person name="Waeonukul R."/>
            <person name="Ratanakhanokchai K."/>
            <person name="Kosugi A."/>
        </authorList>
    </citation>
    <scope>NUCLEOTIDE SEQUENCE</scope>
    <source>
        <strain evidence="9">DA-C8</strain>
    </source>
</reference>
<dbReference type="GO" id="GO:0046872">
    <property type="term" value="F:metal ion binding"/>
    <property type="evidence" value="ECO:0007669"/>
    <property type="project" value="UniProtKB-KW"/>
</dbReference>
<accession>A0A916QFF5</accession>
<keyword evidence="3" id="KW-0378">Hydrolase</keyword>
<dbReference type="Pfam" id="PF13344">
    <property type="entry name" value="Hydrolase_6"/>
    <property type="match status" value="1"/>
</dbReference>
<dbReference type="PANTHER" id="PTHR19288:SF46">
    <property type="entry name" value="HALOACID DEHALOGENASE-LIKE HYDROLASE DOMAIN-CONTAINING PROTEIN 2"/>
    <property type="match status" value="1"/>
</dbReference>
<keyword evidence="4 5" id="KW-0460">Magnesium</keyword>
<dbReference type="SUPFAM" id="SSF56784">
    <property type="entry name" value="HAD-like"/>
    <property type="match status" value="1"/>
</dbReference>
<comment type="function">
    <text evidence="5">Catalyzes the dephosphorylation of 2-6 carbon acid sugars in vitro.</text>
</comment>
<name>A0A916QFF5_9BACL</name>
<sequence length="266" mass="28480">MTARYGLIIDLDGTMYHGGKIVAHADEFVSDLRDRKIPYLFLTNNSSRTPKEVAKQLAGMGIPAEAAQVYTSAQAAASYIHKKRPWAKVYVLGEPGLHAALKEAGLQQVTDEQPDYVVQGIDFSFDYAKLERAAGYIRSGAEFILTNPDLLLPTDRGFIPGAGSLGAAIQAASGKQPVVIGKPSAIIMEDVIDRIGLPADQVWVVGDNAATDMRAGQAAGCRTALMLTGITTRDNLQETLESAGVKPDLICDDIPALAEALRSFYS</sequence>
<dbReference type="RefSeq" id="WP_200965800.1">
    <property type="nucleotide sequence ID" value="NZ_BMAQ01000005.1"/>
</dbReference>
<dbReference type="NCBIfam" id="TIGR01460">
    <property type="entry name" value="HAD-SF-IIA"/>
    <property type="match status" value="1"/>
</dbReference>
<dbReference type="PANTHER" id="PTHR19288">
    <property type="entry name" value="4-NITROPHENYLPHOSPHATASE-RELATED"/>
    <property type="match status" value="1"/>
</dbReference>
<dbReference type="EC" id="3.1.3.-" evidence="5"/>
<evidence type="ECO:0000256" key="6">
    <source>
        <dbReference type="PIRSR" id="PIRSR000915-1"/>
    </source>
</evidence>
<feature type="binding site" evidence="8">
    <location>
        <position position="207"/>
    </location>
    <ligand>
        <name>Mg(2+)</name>
        <dbReference type="ChEBI" id="CHEBI:18420"/>
    </ligand>
</feature>
<evidence type="ECO:0000256" key="2">
    <source>
        <dbReference type="ARBA" id="ARBA00022723"/>
    </source>
</evidence>
<proteinExistence type="inferred from homology"/>
<protein>
    <recommendedName>
        <fullName evidence="5">Acid sugar phosphatase</fullName>
        <ecNumber evidence="5">3.1.3.-</ecNumber>
    </recommendedName>
</protein>
<feature type="binding site" evidence="7">
    <location>
        <position position="182"/>
    </location>
    <ligand>
        <name>substrate</name>
    </ligand>
</feature>
<dbReference type="Pfam" id="PF13242">
    <property type="entry name" value="Hydrolase_like"/>
    <property type="match status" value="1"/>
</dbReference>
<dbReference type="NCBIfam" id="TIGR01457">
    <property type="entry name" value="HAD-SF-IIA-hyp2"/>
    <property type="match status" value="1"/>
</dbReference>
<evidence type="ECO:0000256" key="3">
    <source>
        <dbReference type="ARBA" id="ARBA00022801"/>
    </source>
</evidence>
<dbReference type="Proteomes" id="UP000654993">
    <property type="component" value="Unassembled WGS sequence"/>
</dbReference>
<feature type="binding site" evidence="8">
    <location>
        <position position="10"/>
    </location>
    <ligand>
        <name>Mg(2+)</name>
        <dbReference type="ChEBI" id="CHEBI:18420"/>
    </ligand>
</feature>
<dbReference type="EMBL" id="BMAQ01000005">
    <property type="protein sequence ID" value="GFR37531.1"/>
    <property type="molecule type" value="Genomic_DNA"/>
</dbReference>
<organism evidence="9 10">
    <name type="scientific">Insulibacter thermoxylanivorax</name>
    <dbReference type="NCBI Taxonomy" id="2749268"/>
    <lineage>
        <taxon>Bacteria</taxon>
        <taxon>Bacillati</taxon>
        <taxon>Bacillota</taxon>
        <taxon>Bacilli</taxon>
        <taxon>Bacillales</taxon>
        <taxon>Paenibacillaceae</taxon>
        <taxon>Insulibacter</taxon>
    </lineage>
</organism>
<dbReference type="InterPro" id="IPR023214">
    <property type="entry name" value="HAD_sf"/>
</dbReference>
<comment type="similarity">
    <text evidence="1 5">Belongs to the HAD-like hydrolase superfamily. NagD family.</text>
</comment>
<reference evidence="9" key="1">
    <citation type="submission" date="2020-08" db="EMBL/GenBank/DDBJ databases">
        <authorList>
            <person name="Uke A."/>
            <person name="Chhe C."/>
            <person name="Baramee S."/>
            <person name="Kosugi A."/>
        </authorList>
    </citation>
    <scope>NUCLEOTIDE SEQUENCE</scope>
    <source>
        <strain evidence="9">DA-C8</strain>
    </source>
</reference>
<evidence type="ECO:0000256" key="8">
    <source>
        <dbReference type="PIRSR" id="PIRSR000915-3"/>
    </source>
</evidence>
<dbReference type="SFLD" id="SFLDG01139">
    <property type="entry name" value="C2.A:_Pyridoxal_Phosphate_Phos"/>
    <property type="match status" value="1"/>
</dbReference>
<comment type="cofactor">
    <cofactor evidence="8">
        <name>Mg(2+)</name>
        <dbReference type="ChEBI" id="CHEBI:18420"/>
    </cofactor>
    <text evidence="8">Divalent metal ions. Mg(2+) is the most effective.</text>
</comment>
<evidence type="ECO:0000256" key="1">
    <source>
        <dbReference type="ARBA" id="ARBA00006696"/>
    </source>
</evidence>
<dbReference type="AlphaFoldDB" id="A0A916QFF5"/>
<comment type="caution">
    <text evidence="9">The sequence shown here is derived from an EMBL/GenBank/DDBJ whole genome shotgun (WGS) entry which is preliminary data.</text>
</comment>
<keyword evidence="10" id="KW-1185">Reference proteome</keyword>
<keyword evidence="2 5" id="KW-0479">Metal-binding</keyword>
<dbReference type="InterPro" id="IPR006357">
    <property type="entry name" value="HAD-SF_hydro_IIA"/>
</dbReference>